<feature type="transmembrane region" description="Helical" evidence="2">
    <location>
        <begin position="433"/>
        <end position="451"/>
    </location>
</feature>
<evidence type="ECO:0000256" key="1">
    <source>
        <dbReference type="SAM" id="MobiDB-lite"/>
    </source>
</evidence>
<protein>
    <submittedName>
        <fullName evidence="3">Uncharacterized protein</fullName>
    </submittedName>
</protein>
<feature type="transmembrane region" description="Helical" evidence="2">
    <location>
        <begin position="115"/>
        <end position="136"/>
    </location>
</feature>
<keyword evidence="4" id="KW-1185">Reference proteome</keyword>
<keyword evidence="2" id="KW-0472">Membrane</keyword>
<feature type="transmembrane region" description="Helical" evidence="2">
    <location>
        <begin position="220"/>
        <end position="240"/>
    </location>
</feature>
<feature type="transmembrane region" description="Helical" evidence="2">
    <location>
        <begin position="491"/>
        <end position="510"/>
    </location>
</feature>
<name>A0A919U0J4_9ACTN</name>
<gene>
    <name evidence="3" type="ORF">Ate02nite_96770</name>
</gene>
<organism evidence="3 4">
    <name type="scientific">Paractinoplanes tereljensis</name>
    <dbReference type="NCBI Taxonomy" id="571912"/>
    <lineage>
        <taxon>Bacteria</taxon>
        <taxon>Bacillati</taxon>
        <taxon>Actinomycetota</taxon>
        <taxon>Actinomycetes</taxon>
        <taxon>Micromonosporales</taxon>
        <taxon>Micromonosporaceae</taxon>
        <taxon>Paractinoplanes</taxon>
    </lineage>
</organism>
<feature type="transmembrane region" description="Helical" evidence="2">
    <location>
        <begin position="522"/>
        <end position="544"/>
    </location>
</feature>
<evidence type="ECO:0000313" key="3">
    <source>
        <dbReference type="EMBL" id="GIF26947.1"/>
    </source>
</evidence>
<keyword evidence="2" id="KW-0812">Transmembrane</keyword>
<sequence length="711" mass="72042">MSALARWCLDMAARRWPAGIRDEMAREWHAELAAIEAEPGGRRRALGYALSLLTSPPLRDRTGAPRGWAETTGPLAPAGALLLTALLTIAAGQLAGSLTSLLFSAAGFESYAMTWLPAVAEGLLTGAWCLLAGWWLGRRLPLEPTARLGAATSAAFAPLLIAVAVLIPAFVDQDLFYLVSLLIGLLVWVPGVAVLGVAVVRGRRLTLFGVVVARGRRLALLGLPLISAAAAAAATLPMVVSSRDSLSGGLRAAAASLLAGSPTAEYTVIEDGLSSRAFYYLGPWAITLMAFGILALAFGAAALRPLPGQALTAAAAASTAETEASPARRTPVVVAVGASCVALAVIAWAYTVTILSPAMPGVSATAPMPGGDGEIYLWVAELRWGAILLAALAMLVATADRRRALAASLVLAAALVVANGVLVRAGAAGAGGLQLTLLIGGIIVIVAWLVARGPIESSSQAGAADQVVAVPGMDGPGGGAGSVGRMARRRVVAAGVVAAACAPLLLTQGTPGVNHPFLPAGLTLTTTGLAVLGVLLAAVPAVALSRRRVPVWAAVALVVVPVVVVVAAGLAPVPVDTEDTGYASFGALAGLPLAVLVVALLRRHRERRRGRTAAVWVLLVLAALPGTVLLLVASLFLGQIVPNLLFATEGRGYPADGLSIVPGAALLMAAVAALAAARLDGMPGRGHRPGPWPAPDPVRPDPVRPGEAVPG</sequence>
<reference evidence="3" key="1">
    <citation type="submission" date="2021-01" db="EMBL/GenBank/DDBJ databases">
        <title>Whole genome shotgun sequence of Actinoplanes tereljensis NBRC 105297.</title>
        <authorList>
            <person name="Komaki H."/>
            <person name="Tamura T."/>
        </authorList>
    </citation>
    <scope>NUCLEOTIDE SEQUENCE</scope>
    <source>
        <strain evidence="3">NBRC 105297</strain>
    </source>
</reference>
<feature type="transmembrane region" description="Helical" evidence="2">
    <location>
        <begin position="613"/>
        <end position="637"/>
    </location>
</feature>
<dbReference type="EMBL" id="BOMY01000069">
    <property type="protein sequence ID" value="GIF26947.1"/>
    <property type="molecule type" value="Genomic_DNA"/>
</dbReference>
<keyword evidence="2" id="KW-1133">Transmembrane helix</keyword>
<feature type="transmembrane region" description="Helical" evidence="2">
    <location>
        <begin position="404"/>
        <end position="427"/>
    </location>
</feature>
<feature type="transmembrane region" description="Helical" evidence="2">
    <location>
        <begin position="281"/>
        <end position="303"/>
    </location>
</feature>
<feature type="transmembrane region" description="Helical" evidence="2">
    <location>
        <begin position="148"/>
        <end position="170"/>
    </location>
</feature>
<feature type="transmembrane region" description="Helical" evidence="2">
    <location>
        <begin position="657"/>
        <end position="679"/>
    </location>
</feature>
<feature type="transmembrane region" description="Helical" evidence="2">
    <location>
        <begin position="551"/>
        <end position="570"/>
    </location>
</feature>
<feature type="region of interest" description="Disordered" evidence="1">
    <location>
        <begin position="685"/>
        <end position="711"/>
    </location>
</feature>
<feature type="transmembrane region" description="Helical" evidence="2">
    <location>
        <begin position="176"/>
        <end position="200"/>
    </location>
</feature>
<accession>A0A919U0J4</accession>
<evidence type="ECO:0000313" key="4">
    <source>
        <dbReference type="Proteomes" id="UP000623608"/>
    </source>
</evidence>
<comment type="caution">
    <text evidence="3">The sequence shown here is derived from an EMBL/GenBank/DDBJ whole genome shotgun (WGS) entry which is preliminary data.</text>
</comment>
<evidence type="ECO:0000256" key="2">
    <source>
        <dbReference type="SAM" id="Phobius"/>
    </source>
</evidence>
<feature type="transmembrane region" description="Helical" evidence="2">
    <location>
        <begin position="582"/>
        <end position="601"/>
    </location>
</feature>
<feature type="transmembrane region" description="Helical" evidence="2">
    <location>
        <begin position="332"/>
        <end position="355"/>
    </location>
</feature>
<dbReference type="AlphaFoldDB" id="A0A919U0J4"/>
<feature type="transmembrane region" description="Helical" evidence="2">
    <location>
        <begin position="375"/>
        <end position="397"/>
    </location>
</feature>
<feature type="transmembrane region" description="Helical" evidence="2">
    <location>
        <begin position="75"/>
        <end position="95"/>
    </location>
</feature>
<dbReference type="Proteomes" id="UP000623608">
    <property type="component" value="Unassembled WGS sequence"/>
</dbReference>
<proteinExistence type="predicted"/>